<protein>
    <recommendedName>
        <fullName evidence="1">Reverse transcriptase Ty1/copia-type domain-containing protein</fullName>
    </recommendedName>
</protein>
<reference evidence="3" key="1">
    <citation type="journal article" date="2013" name="Nature">
        <title>Draft genome of the wheat A-genome progenitor Triticum urartu.</title>
        <authorList>
            <person name="Ling H.Q."/>
            <person name="Zhao S."/>
            <person name="Liu D."/>
            <person name="Wang J."/>
            <person name="Sun H."/>
            <person name="Zhang C."/>
            <person name="Fan H."/>
            <person name="Li D."/>
            <person name="Dong L."/>
            <person name="Tao Y."/>
            <person name="Gao C."/>
            <person name="Wu H."/>
            <person name="Li Y."/>
            <person name="Cui Y."/>
            <person name="Guo X."/>
            <person name="Zheng S."/>
            <person name="Wang B."/>
            <person name="Yu K."/>
            <person name="Liang Q."/>
            <person name="Yang W."/>
            <person name="Lou X."/>
            <person name="Chen J."/>
            <person name="Feng M."/>
            <person name="Jian J."/>
            <person name="Zhang X."/>
            <person name="Luo G."/>
            <person name="Jiang Y."/>
            <person name="Liu J."/>
            <person name="Wang Z."/>
            <person name="Sha Y."/>
            <person name="Zhang B."/>
            <person name="Wu H."/>
            <person name="Tang D."/>
            <person name="Shen Q."/>
            <person name="Xue P."/>
            <person name="Zou S."/>
            <person name="Wang X."/>
            <person name="Liu X."/>
            <person name="Wang F."/>
            <person name="Yang Y."/>
            <person name="An X."/>
            <person name="Dong Z."/>
            <person name="Zhang K."/>
            <person name="Zhang X."/>
            <person name="Luo M.C."/>
            <person name="Dvorak J."/>
            <person name="Tong Y."/>
            <person name="Wang J."/>
            <person name="Yang H."/>
            <person name="Li Z."/>
            <person name="Wang D."/>
            <person name="Zhang A."/>
            <person name="Wang J."/>
        </authorList>
    </citation>
    <scope>NUCLEOTIDE SEQUENCE</scope>
    <source>
        <strain evidence="3">cv. G1812</strain>
    </source>
</reference>
<dbReference type="EnsemblPlants" id="TuG1812S0001753700.01.T01">
    <property type="protein sequence ID" value="TuG1812S0001753700.01.T01.s_cds17430"/>
    <property type="gene ID" value="TuG1812S0001753700.01"/>
</dbReference>
<dbReference type="Gramene" id="TuG1812S0001753700.01.T01">
    <property type="protein sequence ID" value="TuG1812S0001753700.01.T01.s_cds17430"/>
    <property type="gene ID" value="TuG1812S0001753700.01"/>
</dbReference>
<dbReference type="InterPro" id="IPR043502">
    <property type="entry name" value="DNA/RNA_pol_sf"/>
</dbReference>
<keyword evidence="3" id="KW-1185">Reference proteome</keyword>
<dbReference type="InterPro" id="IPR013103">
    <property type="entry name" value="RVT_2"/>
</dbReference>
<dbReference type="Pfam" id="PF07727">
    <property type="entry name" value="RVT_2"/>
    <property type="match status" value="1"/>
</dbReference>
<proteinExistence type="predicted"/>
<dbReference type="Proteomes" id="UP000015106">
    <property type="component" value="Unassembled WGS sequence"/>
</dbReference>
<dbReference type="SUPFAM" id="SSF56672">
    <property type="entry name" value="DNA/RNA polymerases"/>
    <property type="match status" value="1"/>
</dbReference>
<sequence>RNKQDEHGQFVRNKARLVAQGYTQVEGIDFDETFAPVARLEAIRILLAYANHHNILLYQMDVKSAFLNDKIEEEVYVAQPPGFEDPKHPDMVYKLKKALYGLKQAPRAWYDTIKDFLKNKGF</sequence>
<accession>A0A8R7VC70</accession>
<name>A0A8R7VC70_TRIUA</name>
<evidence type="ECO:0000313" key="3">
    <source>
        <dbReference type="Proteomes" id="UP000015106"/>
    </source>
</evidence>
<evidence type="ECO:0000313" key="2">
    <source>
        <dbReference type="EnsemblPlants" id="TuG1812S0001753700.01.T01.s_cds17430"/>
    </source>
</evidence>
<feature type="domain" description="Reverse transcriptase Ty1/copia-type" evidence="1">
    <location>
        <begin position="3"/>
        <end position="122"/>
    </location>
</feature>
<organism evidence="2 3">
    <name type="scientific">Triticum urartu</name>
    <name type="common">Red wild einkorn</name>
    <name type="synonym">Crithodium urartu</name>
    <dbReference type="NCBI Taxonomy" id="4572"/>
    <lineage>
        <taxon>Eukaryota</taxon>
        <taxon>Viridiplantae</taxon>
        <taxon>Streptophyta</taxon>
        <taxon>Embryophyta</taxon>
        <taxon>Tracheophyta</taxon>
        <taxon>Spermatophyta</taxon>
        <taxon>Magnoliopsida</taxon>
        <taxon>Liliopsida</taxon>
        <taxon>Poales</taxon>
        <taxon>Poaceae</taxon>
        <taxon>BOP clade</taxon>
        <taxon>Pooideae</taxon>
        <taxon>Triticodae</taxon>
        <taxon>Triticeae</taxon>
        <taxon>Triticinae</taxon>
        <taxon>Triticum</taxon>
    </lineage>
</organism>
<evidence type="ECO:0000259" key="1">
    <source>
        <dbReference type="Pfam" id="PF07727"/>
    </source>
</evidence>
<dbReference type="AlphaFoldDB" id="A0A8R7VC70"/>
<reference evidence="2" key="2">
    <citation type="submission" date="2022-06" db="UniProtKB">
        <authorList>
            <consortium name="EnsemblPlants"/>
        </authorList>
    </citation>
    <scope>IDENTIFICATION</scope>
</reference>